<evidence type="ECO:0000256" key="2">
    <source>
        <dbReference type="ARBA" id="ARBA00023125"/>
    </source>
</evidence>
<dbReference type="EMBL" id="VOQR01000002">
    <property type="protein sequence ID" value="TXC68009.1"/>
    <property type="molecule type" value="Genomic_DNA"/>
</dbReference>
<evidence type="ECO:0000313" key="6">
    <source>
        <dbReference type="Proteomes" id="UP000321250"/>
    </source>
</evidence>
<evidence type="ECO:0000313" key="5">
    <source>
        <dbReference type="EMBL" id="TXC68009.1"/>
    </source>
</evidence>
<keyword evidence="1" id="KW-0805">Transcription regulation</keyword>
<dbReference type="InterPro" id="IPR011711">
    <property type="entry name" value="GntR_C"/>
</dbReference>
<keyword evidence="6" id="KW-1185">Reference proteome</keyword>
<dbReference type="SMART" id="SM00345">
    <property type="entry name" value="HTH_GNTR"/>
    <property type="match status" value="1"/>
</dbReference>
<dbReference type="PANTHER" id="PTHR43537">
    <property type="entry name" value="TRANSCRIPTIONAL REGULATOR, GNTR FAMILY"/>
    <property type="match status" value="1"/>
</dbReference>
<sequence length="216" mass="23540">MASGAWLDGRLPTERALAEHYGVARDTLRRALSDLEAQGLIRRAVGSGTFVISAVTAGSNDAPLNDEAILGMSSPAEVLECRLMFEPGIAALAVARATHEDCMAIESCLEKSFAAPTVADFEIWDAALHDALAVAAHNRPALAMVRTMASVRTRADWGRLKQRTMTAELRKEIHGQHASIVAALRNRDRQGAHDGMRMHLLHVRQYMFGLSDMRVA</sequence>
<dbReference type="Pfam" id="PF07729">
    <property type="entry name" value="FCD"/>
    <property type="match status" value="1"/>
</dbReference>
<evidence type="ECO:0000256" key="1">
    <source>
        <dbReference type="ARBA" id="ARBA00023015"/>
    </source>
</evidence>
<protein>
    <submittedName>
        <fullName evidence="5">FadR family transcriptional regulator</fullName>
    </submittedName>
</protein>
<dbReference type="OrthoDB" id="9808698at2"/>
<dbReference type="AlphaFoldDB" id="A0A5C6U5D4"/>
<dbReference type="InterPro" id="IPR008920">
    <property type="entry name" value="TF_FadR/GntR_C"/>
</dbReference>
<dbReference type="SMART" id="SM00895">
    <property type="entry name" value="FCD"/>
    <property type="match status" value="1"/>
</dbReference>
<dbReference type="PRINTS" id="PR00035">
    <property type="entry name" value="HTHGNTR"/>
</dbReference>
<accession>A0A5C6U5D4</accession>
<dbReference type="InterPro" id="IPR036388">
    <property type="entry name" value="WH-like_DNA-bd_sf"/>
</dbReference>
<keyword evidence="3" id="KW-0804">Transcription</keyword>
<dbReference type="CDD" id="cd07377">
    <property type="entry name" value="WHTH_GntR"/>
    <property type="match status" value="1"/>
</dbReference>
<gene>
    <name evidence="5" type="ORF">FSB78_18720</name>
</gene>
<keyword evidence="2" id="KW-0238">DNA-binding</keyword>
<organism evidence="5 6">
    <name type="scientific">Sphingomonas ginsenosidivorax</name>
    <dbReference type="NCBI Taxonomy" id="862135"/>
    <lineage>
        <taxon>Bacteria</taxon>
        <taxon>Pseudomonadati</taxon>
        <taxon>Pseudomonadota</taxon>
        <taxon>Alphaproteobacteria</taxon>
        <taxon>Sphingomonadales</taxon>
        <taxon>Sphingomonadaceae</taxon>
        <taxon>Sphingomonas</taxon>
    </lineage>
</organism>
<dbReference type="GO" id="GO:0003700">
    <property type="term" value="F:DNA-binding transcription factor activity"/>
    <property type="evidence" value="ECO:0007669"/>
    <property type="project" value="InterPro"/>
</dbReference>
<comment type="caution">
    <text evidence="5">The sequence shown here is derived from an EMBL/GenBank/DDBJ whole genome shotgun (WGS) entry which is preliminary data.</text>
</comment>
<dbReference type="PROSITE" id="PS50949">
    <property type="entry name" value="HTH_GNTR"/>
    <property type="match status" value="1"/>
</dbReference>
<evidence type="ECO:0000256" key="3">
    <source>
        <dbReference type="ARBA" id="ARBA00023163"/>
    </source>
</evidence>
<dbReference type="Proteomes" id="UP000321250">
    <property type="component" value="Unassembled WGS sequence"/>
</dbReference>
<dbReference type="GO" id="GO:0003677">
    <property type="term" value="F:DNA binding"/>
    <property type="evidence" value="ECO:0007669"/>
    <property type="project" value="UniProtKB-KW"/>
</dbReference>
<reference evidence="5 6" key="1">
    <citation type="journal article" date="2013" name="Antonie Van Leeuwenhoek">
        <title>Sphingomonas ginsenosidivorax sp. nov., with the ability to transform ginsenosides.</title>
        <authorList>
            <person name="Jin X.F."/>
            <person name="Kim J.K."/>
            <person name="Liu Q.M."/>
            <person name="Kang M.S."/>
            <person name="He D."/>
            <person name="Jin F.X."/>
            <person name="Kim S.C."/>
            <person name="Im W.T."/>
        </authorList>
    </citation>
    <scope>NUCLEOTIDE SEQUENCE [LARGE SCALE GENOMIC DNA]</scope>
    <source>
        <strain evidence="5 6">KHI67</strain>
    </source>
</reference>
<feature type="domain" description="HTH gntR-type" evidence="4">
    <location>
        <begin position="1"/>
        <end position="54"/>
    </location>
</feature>
<dbReference type="Gene3D" id="1.10.10.10">
    <property type="entry name" value="Winged helix-like DNA-binding domain superfamily/Winged helix DNA-binding domain"/>
    <property type="match status" value="1"/>
</dbReference>
<name>A0A5C6U5D4_9SPHN</name>
<dbReference type="PANTHER" id="PTHR43537:SF5">
    <property type="entry name" value="UXU OPERON TRANSCRIPTIONAL REGULATOR"/>
    <property type="match status" value="1"/>
</dbReference>
<dbReference type="SUPFAM" id="SSF48008">
    <property type="entry name" value="GntR ligand-binding domain-like"/>
    <property type="match status" value="1"/>
</dbReference>
<dbReference type="Pfam" id="PF00392">
    <property type="entry name" value="GntR"/>
    <property type="match status" value="1"/>
</dbReference>
<dbReference type="RefSeq" id="WP_147084400.1">
    <property type="nucleotide sequence ID" value="NZ_VOQR01000002.1"/>
</dbReference>
<dbReference type="Gene3D" id="1.20.120.530">
    <property type="entry name" value="GntR ligand-binding domain-like"/>
    <property type="match status" value="1"/>
</dbReference>
<proteinExistence type="predicted"/>
<dbReference type="SUPFAM" id="SSF46785">
    <property type="entry name" value="Winged helix' DNA-binding domain"/>
    <property type="match status" value="1"/>
</dbReference>
<evidence type="ECO:0000259" key="4">
    <source>
        <dbReference type="PROSITE" id="PS50949"/>
    </source>
</evidence>
<dbReference type="InterPro" id="IPR036390">
    <property type="entry name" value="WH_DNA-bd_sf"/>
</dbReference>
<dbReference type="InterPro" id="IPR000524">
    <property type="entry name" value="Tscrpt_reg_HTH_GntR"/>
</dbReference>